<dbReference type="InterPro" id="IPR000182">
    <property type="entry name" value="GNAT_dom"/>
</dbReference>
<dbReference type="SUPFAM" id="SSF55729">
    <property type="entry name" value="Acyl-CoA N-acyltransferases (Nat)"/>
    <property type="match status" value="1"/>
</dbReference>
<dbReference type="EMBL" id="JAQQAL010000011">
    <property type="protein sequence ID" value="MDC7226084.1"/>
    <property type="molecule type" value="Genomic_DNA"/>
</dbReference>
<organism evidence="2 3">
    <name type="scientific">Candidatus Thalassospirochaeta sargassi</name>
    <dbReference type="NCBI Taxonomy" id="3119039"/>
    <lineage>
        <taxon>Bacteria</taxon>
        <taxon>Pseudomonadati</taxon>
        <taxon>Spirochaetota</taxon>
        <taxon>Spirochaetia</taxon>
        <taxon>Spirochaetales</taxon>
        <taxon>Spirochaetaceae</taxon>
        <taxon>Candidatus Thalassospirochaeta</taxon>
    </lineage>
</organism>
<comment type="caution">
    <text evidence="2">The sequence shown here is derived from an EMBL/GenBank/DDBJ whole genome shotgun (WGS) entry which is preliminary data.</text>
</comment>
<dbReference type="Proteomes" id="UP001221217">
    <property type="component" value="Unassembled WGS sequence"/>
</dbReference>
<dbReference type="AlphaFoldDB" id="A0AAJ1MN75"/>
<dbReference type="Gene3D" id="3.40.630.30">
    <property type="match status" value="1"/>
</dbReference>
<reference evidence="2 3" key="1">
    <citation type="submission" date="2022-12" db="EMBL/GenBank/DDBJ databases">
        <title>Metagenome assembled genome from gulf of manar.</title>
        <authorList>
            <person name="Kohli P."/>
            <person name="Pk S."/>
            <person name="Venkata Ramana C."/>
            <person name="Sasikala C."/>
        </authorList>
    </citation>
    <scope>NUCLEOTIDE SEQUENCE [LARGE SCALE GENOMIC DNA]</scope>
    <source>
        <strain evidence="2">JB008</strain>
    </source>
</reference>
<proteinExistence type="predicted"/>
<name>A0AAJ1MN75_9SPIO</name>
<dbReference type="Pfam" id="PF00583">
    <property type="entry name" value="Acetyltransf_1"/>
    <property type="match status" value="1"/>
</dbReference>
<dbReference type="PROSITE" id="PS51186">
    <property type="entry name" value="GNAT"/>
    <property type="match status" value="1"/>
</dbReference>
<feature type="domain" description="N-acetyltransferase" evidence="1">
    <location>
        <begin position="7"/>
        <end position="150"/>
    </location>
</feature>
<dbReference type="InterPro" id="IPR016181">
    <property type="entry name" value="Acyl_CoA_acyltransferase"/>
</dbReference>
<protein>
    <submittedName>
        <fullName evidence="2">GNAT family N-acetyltransferase</fullName>
    </submittedName>
</protein>
<evidence type="ECO:0000313" key="2">
    <source>
        <dbReference type="EMBL" id="MDC7226084.1"/>
    </source>
</evidence>
<dbReference type="CDD" id="cd04301">
    <property type="entry name" value="NAT_SF"/>
    <property type="match status" value="1"/>
</dbReference>
<sequence>MSGKVKISLQEITEDSLSDVLSLEVADAQKHLIANNAKSIAQAHFSKFSWMRAIYADNIAVGFVLLYLDPDSPHYEIWRLMIDKDYQGRGYGRQAMETVITFLNELPDCDEIYLCYVPEKGNASRFFKTLGFVDSGEFHGNEKEMKLELL</sequence>
<dbReference type="GO" id="GO:0016747">
    <property type="term" value="F:acyltransferase activity, transferring groups other than amino-acyl groups"/>
    <property type="evidence" value="ECO:0007669"/>
    <property type="project" value="InterPro"/>
</dbReference>
<gene>
    <name evidence="2" type="ORF">PQJ61_04895</name>
</gene>
<accession>A0AAJ1MN75</accession>
<evidence type="ECO:0000259" key="1">
    <source>
        <dbReference type="PROSITE" id="PS51186"/>
    </source>
</evidence>
<evidence type="ECO:0000313" key="3">
    <source>
        <dbReference type="Proteomes" id="UP001221217"/>
    </source>
</evidence>